<dbReference type="Proteomes" id="UP000053989">
    <property type="component" value="Unassembled WGS sequence"/>
</dbReference>
<sequence length="82" mass="9326">MDPPALHSLHTLLIPHYLHIAPLATGPPFWDESVRQSGPSTMRFLATHMDFLGQYYTVHARTLQAKHNVHSYAFTLDPSLFL</sequence>
<dbReference type="InParanoid" id="A0A0C3CY64"/>
<keyword evidence="2" id="KW-1185">Reference proteome</keyword>
<gene>
    <name evidence="1" type="ORF">SCLCIDRAFT_1222749</name>
</gene>
<dbReference type="EMBL" id="KN822179">
    <property type="protein sequence ID" value="KIM53530.1"/>
    <property type="molecule type" value="Genomic_DNA"/>
</dbReference>
<evidence type="ECO:0000313" key="1">
    <source>
        <dbReference type="EMBL" id="KIM53530.1"/>
    </source>
</evidence>
<proteinExistence type="predicted"/>
<reference evidence="2" key="2">
    <citation type="submission" date="2015-01" db="EMBL/GenBank/DDBJ databases">
        <title>Evolutionary Origins and Diversification of the Mycorrhizal Mutualists.</title>
        <authorList>
            <consortium name="DOE Joint Genome Institute"/>
            <consortium name="Mycorrhizal Genomics Consortium"/>
            <person name="Kohler A."/>
            <person name="Kuo A."/>
            <person name="Nagy L.G."/>
            <person name="Floudas D."/>
            <person name="Copeland A."/>
            <person name="Barry K.W."/>
            <person name="Cichocki N."/>
            <person name="Veneault-Fourrey C."/>
            <person name="LaButti K."/>
            <person name="Lindquist E.A."/>
            <person name="Lipzen A."/>
            <person name="Lundell T."/>
            <person name="Morin E."/>
            <person name="Murat C."/>
            <person name="Riley R."/>
            <person name="Ohm R."/>
            <person name="Sun H."/>
            <person name="Tunlid A."/>
            <person name="Henrissat B."/>
            <person name="Grigoriev I.V."/>
            <person name="Hibbett D.S."/>
            <person name="Martin F."/>
        </authorList>
    </citation>
    <scope>NUCLEOTIDE SEQUENCE [LARGE SCALE GENOMIC DNA]</scope>
    <source>
        <strain evidence="2">Foug A</strain>
    </source>
</reference>
<accession>A0A0C3CY64</accession>
<reference evidence="1 2" key="1">
    <citation type="submission" date="2014-04" db="EMBL/GenBank/DDBJ databases">
        <authorList>
            <consortium name="DOE Joint Genome Institute"/>
            <person name="Kuo A."/>
            <person name="Kohler A."/>
            <person name="Nagy L.G."/>
            <person name="Floudas D."/>
            <person name="Copeland A."/>
            <person name="Barry K.W."/>
            <person name="Cichocki N."/>
            <person name="Veneault-Fourrey C."/>
            <person name="LaButti K."/>
            <person name="Lindquist E.A."/>
            <person name="Lipzen A."/>
            <person name="Lundell T."/>
            <person name="Morin E."/>
            <person name="Murat C."/>
            <person name="Sun H."/>
            <person name="Tunlid A."/>
            <person name="Henrissat B."/>
            <person name="Grigoriev I.V."/>
            <person name="Hibbett D.S."/>
            <person name="Martin F."/>
            <person name="Nordberg H.P."/>
            <person name="Cantor M.N."/>
            <person name="Hua S.X."/>
        </authorList>
    </citation>
    <scope>NUCLEOTIDE SEQUENCE [LARGE SCALE GENOMIC DNA]</scope>
    <source>
        <strain evidence="1 2">Foug A</strain>
    </source>
</reference>
<evidence type="ECO:0000313" key="2">
    <source>
        <dbReference type="Proteomes" id="UP000053989"/>
    </source>
</evidence>
<organism evidence="1 2">
    <name type="scientific">Scleroderma citrinum Foug A</name>
    <dbReference type="NCBI Taxonomy" id="1036808"/>
    <lineage>
        <taxon>Eukaryota</taxon>
        <taxon>Fungi</taxon>
        <taxon>Dikarya</taxon>
        <taxon>Basidiomycota</taxon>
        <taxon>Agaricomycotina</taxon>
        <taxon>Agaricomycetes</taxon>
        <taxon>Agaricomycetidae</taxon>
        <taxon>Boletales</taxon>
        <taxon>Sclerodermatineae</taxon>
        <taxon>Sclerodermataceae</taxon>
        <taxon>Scleroderma</taxon>
    </lineage>
</organism>
<dbReference type="HOGENOM" id="CLU_2559636_0_0_1"/>
<name>A0A0C3CY64_9AGAM</name>
<dbReference type="AlphaFoldDB" id="A0A0C3CY64"/>
<protein>
    <submittedName>
        <fullName evidence="1">Uncharacterized protein</fullName>
    </submittedName>
</protein>